<dbReference type="InterPro" id="IPR029016">
    <property type="entry name" value="GAF-like_dom_sf"/>
</dbReference>
<keyword evidence="1" id="KW-0472">Membrane</keyword>
<keyword evidence="4" id="KW-1185">Reference proteome</keyword>
<feature type="transmembrane region" description="Helical" evidence="1">
    <location>
        <begin position="60"/>
        <end position="84"/>
    </location>
</feature>
<dbReference type="InterPro" id="IPR000160">
    <property type="entry name" value="GGDEF_dom"/>
</dbReference>
<dbReference type="KEGG" id="ocy:OSSY52_18000"/>
<feature type="domain" description="GGDEF" evidence="2">
    <location>
        <begin position="420"/>
        <end position="543"/>
    </location>
</feature>
<feature type="transmembrane region" description="Helical" evidence="1">
    <location>
        <begin position="170"/>
        <end position="189"/>
    </location>
</feature>
<dbReference type="GO" id="GO:0005886">
    <property type="term" value="C:plasma membrane"/>
    <property type="evidence" value="ECO:0007669"/>
    <property type="project" value="TreeGrafter"/>
</dbReference>
<dbReference type="PANTHER" id="PTHR45138:SF6">
    <property type="entry name" value="DIGUANYLATE CYCLASE DGCN"/>
    <property type="match status" value="1"/>
</dbReference>
<feature type="transmembrane region" description="Helical" evidence="1">
    <location>
        <begin position="30"/>
        <end position="48"/>
    </location>
</feature>
<dbReference type="SUPFAM" id="SSF55073">
    <property type="entry name" value="Nucleotide cyclase"/>
    <property type="match status" value="1"/>
</dbReference>
<accession>A0A7G1GC28</accession>
<dbReference type="PROSITE" id="PS50887">
    <property type="entry name" value="GGDEF"/>
    <property type="match status" value="1"/>
</dbReference>
<evidence type="ECO:0000313" key="4">
    <source>
        <dbReference type="Proteomes" id="UP000516361"/>
    </source>
</evidence>
<feature type="transmembrane region" description="Helical" evidence="1">
    <location>
        <begin position="119"/>
        <end position="138"/>
    </location>
</feature>
<dbReference type="EMBL" id="AP018712">
    <property type="protein sequence ID" value="BBE31659.1"/>
    <property type="molecule type" value="Genomic_DNA"/>
</dbReference>
<dbReference type="PANTHER" id="PTHR45138">
    <property type="entry name" value="REGULATORY COMPONENTS OF SENSORY TRANSDUCTION SYSTEM"/>
    <property type="match status" value="1"/>
</dbReference>
<dbReference type="InterPro" id="IPR029787">
    <property type="entry name" value="Nucleotide_cyclase"/>
</dbReference>
<feature type="transmembrane region" description="Helical" evidence="1">
    <location>
        <begin position="6"/>
        <end position="23"/>
    </location>
</feature>
<dbReference type="CDD" id="cd01949">
    <property type="entry name" value="GGDEF"/>
    <property type="match status" value="1"/>
</dbReference>
<dbReference type="InterPro" id="IPR050469">
    <property type="entry name" value="Diguanylate_Cyclase"/>
</dbReference>
<dbReference type="AlphaFoldDB" id="A0A7G1GC28"/>
<sequence>MKYLSKKTFLLIFSILLLFLFKPDFKNIKLFQTIIVLVITYFTDNIIIKYKKIRLITNAIGFLIAFYFGKEYIIIASLVIIFRIKKKSYENNLKKFLVYFIMYYLSANLALMITKNIYLELFLFLSFSILINQIFFDLKKFDKKIFITEYVYFLSLLPAMYIQISNNDLILKSFIIFQNIIYLSFYYFIIRLKNKKIIENYRNKKIKKFNKVLLEYSKLLNTSTKSIEHIICETLKIVNDVFGYKYILFSKLNYETGLIERISNYGISNEMYENIKNKEVTLQELKKILKKENKYENSYFIPKLNNDSEFKGFDLEKESIEDIDSELEIKWNNKDLLLITVNDDIGRLWGYMSCDAPIDGMRPTKEDLEMLSVLGGILSIIISNRKKYNYVKKLSERDALTGAYNFLKIVDDMNKSNKKDIFSIAFFDMDNFKKINDSYGHLYGDQILKSIVKIIKNHIRSTDSVYRYGGDEFVVIFNNLTKYKATNIVKRIQENLSKLHEGATFSVGIADSSEAKMKDLIELADKRAYFAKKKGKNRIIYKR</sequence>
<dbReference type="Proteomes" id="UP000516361">
    <property type="component" value="Chromosome"/>
</dbReference>
<dbReference type="NCBIfam" id="TIGR00254">
    <property type="entry name" value="GGDEF"/>
    <property type="match status" value="1"/>
</dbReference>
<dbReference type="Gene3D" id="3.30.450.40">
    <property type="match status" value="1"/>
</dbReference>
<evidence type="ECO:0000259" key="2">
    <source>
        <dbReference type="PROSITE" id="PS50887"/>
    </source>
</evidence>
<feature type="transmembrane region" description="Helical" evidence="1">
    <location>
        <begin position="96"/>
        <end position="113"/>
    </location>
</feature>
<dbReference type="Gene3D" id="3.30.70.270">
    <property type="match status" value="1"/>
</dbReference>
<dbReference type="InParanoid" id="A0A7G1GC28"/>
<evidence type="ECO:0000256" key="1">
    <source>
        <dbReference type="SAM" id="Phobius"/>
    </source>
</evidence>
<dbReference type="InterPro" id="IPR043128">
    <property type="entry name" value="Rev_trsase/Diguanyl_cyclase"/>
</dbReference>
<gene>
    <name evidence="3" type="ORF">OSSY52_18000</name>
</gene>
<keyword evidence="1" id="KW-0812">Transmembrane</keyword>
<feature type="transmembrane region" description="Helical" evidence="1">
    <location>
        <begin position="145"/>
        <end position="164"/>
    </location>
</feature>
<dbReference type="Pfam" id="PF00990">
    <property type="entry name" value="GGDEF"/>
    <property type="match status" value="1"/>
</dbReference>
<evidence type="ECO:0000313" key="3">
    <source>
        <dbReference type="EMBL" id="BBE31659.1"/>
    </source>
</evidence>
<dbReference type="GO" id="GO:0052621">
    <property type="term" value="F:diguanylate cyclase activity"/>
    <property type="evidence" value="ECO:0007669"/>
    <property type="project" value="TreeGrafter"/>
</dbReference>
<protein>
    <recommendedName>
        <fullName evidence="2">GGDEF domain-containing protein</fullName>
    </recommendedName>
</protein>
<dbReference type="SMART" id="SM00267">
    <property type="entry name" value="GGDEF"/>
    <property type="match status" value="1"/>
</dbReference>
<keyword evidence="1" id="KW-1133">Transmembrane helix</keyword>
<dbReference type="GO" id="GO:1902201">
    <property type="term" value="P:negative regulation of bacterial-type flagellum-dependent cell motility"/>
    <property type="evidence" value="ECO:0007669"/>
    <property type="project" value="TreeGrafter"/>
</dbReference>
<name>A0A7G1GC28_9BACT</name>
<reference evidence="3 4" key="1">
    <citation type="submission" date="2018-06" db="EMBL/GenBank/DDBJ databases">
        <title>Genome sequencing of Oceanotoga sp. sy52.</title>
        <authorList>
            <person name="Mori K."/>
        </authorList>
    </citation>
    <scope>NUCLEOTIDE SEQUENCE [LARGE SCALE GENOMIC DNA]</scope>
    <source>
        <strain evidence="4">sy52</strain>
    </source>
</reference>
<organism evidence="3 4">
    <name type="scientific">Tepiditoga spiralis</name>
    <dbReference type="NCBI Taxonomy" id="2108365"/>
    <lineage>
        <taxon>Bacteria</taxon>
        <taxon>Thermotogati</taxon>
        <taxon>Thermotogota</taxon>
        <taxon>Thermotogae</taxon>
        <taxon>Petrotogales</taxon>
        <taxon>Petrotogaceae</taxon>
        <taxon>Tepiditoga</taxon>
    </lineage>
</organism>
<proteinExistence type="predicted"/>
<dbReference type="RefSeq" id="WP_190614344.1">
    <property type="nucleotide sequence ID" value="NZ_AP018712.1"/>
</dbReference>
<dbReference type="GO" id="GO:0043709">
    <property type="term" value="P:cell adhesion involved in single-species biofilm formation"/>
    <property type="evidence" value="ECO:0007669"/>
    <property type="project" value="TreeGrafter"/>
</dbReference>